<name>F4Q8B5_CACFS</name>
<sequence length="316" mass="34556">MDQSSTSTTLSSPPYSESSSSSASTSATVNKNHHHQLNAKAPEFRPKGIQQFLVVNDKNYGNQVVPVYDSEGSQSNDSTISTPSTTPPLLPSPSIRSPEGSSSSSSSISSSNSTVTTSTLVDNSRSYATSLTSTTTTMTTISLQQPSSLSTPTPIKNHHFNSPNYNNQHQHQHQQHHHHQQQQQQYSALPPPPTPSIPPPSHIQYHCMYQPVNNCFPPIVQEMLVVVQTNINNGLPGTKKIVKSLKKDPDTKHARRITMEEASSLVSDPLYCGAKRVLLIPNRKGIANITLPIGRVYPSFEILLKAYAIELTKDQP</sequence>
<feature type="region of interest" description="Disordered" evidence="1">
    <location>
        <begin position="65"/>
        <end position="120"/>
    </location>
</feature>
<dbReference type="RefSeq" id="XP_004352340.1">
    <property type="nucleotide sequence ID" value="XM_004352288.1"/>
</dbReference>
<evidence type="ECO:0000256" key="1">
    <source>
        <dbReference type="SAM" id="MobiDB-lite"/>
    </source>
</evidence>
<feature type="compositionally biased region" description="Pro residues" evidence="1">
    <location>
        <begin position="189"/>
        <end position="201"/>
    </location>
</feature>
<feature type="region of interest" description="Disordered" evidence="1">
    <location>
        <begin position="138"/>
        <end position="202"/>
    </location>
</feature>
<feature type="compositionally biased region" description="Low complexity" evidence="1">
    <location>
        <begin position="1"/>
        <end position="28"/>
    </location>
</feature>
<feature type="region of interest" description="Disordered" evidence="1">
    <location>
        <begin position="1"/>
        <end position="44"/>
    </location>
</feature>
<dbReference type="GeneID" id="14867975"/>
<protein>
    <submittedName>
        <fullName evidence="2">Uncharacterized protein</fullName>
    </submittedName>
</protein>
<dbReference type="KEGG" id="dfa:DFA_09687"/>
<feature type="compositionally biased region" description="Basic residues" evidence="1">
    <location>
        <begin position="170"/>
        <end position="180"/>
    </location>
</feature>
<gene>
    <name evidence="2" type="ORF">DFA_09687</name>
</gene>
<proteinExistence type="predicted"/>
<dbReference type="Proteomes" id="UP000007797">
    <property type="component" value="Unassembled WGS sequence"/>
</dbReference>
<reference evidence="3" key="1">
    <citation type="journal article" date="2011" name="Genome Res.">
        <title>Phylogeny-wide analysis of social amoeba genomes highlights ancient origins for complex intercellular communication.</title>
        <authorList>
            <person name="Heidel A.J."/>
            <person name="Lawal H.M."/>
            <person name="Felder M."/>
            <person name="Schilde C."/>
            <person name="Helps N.R."/>
            <person name="Tunggal B."/>
            <person name="Rivero F."/>
            <person name="John U."/>
            <person name="Schleicher M."/>
            <person name="Eichinger L."/>
            <person name="Platzer M."/>
            <person name="Noegel A.A."/>
            <person name="Schaap P."/>
            <person name="Gloeckner G."/>
        </authorList>
    </citation>
    <scope>NUCLEOTIDE SEQUENCE [LARGE SCALE GENOMIC DNA]</scope>
    <source>
        <strain evidence="3">SH3</strain>
    </source>
</reference>
<keyword evidence="3" id="KW-1185">Reference proteome</keyword>
<organism evidence="2 3">
    <name type="scientific">Cavenderia fasciculata</name>
    <name type="common">Slime mold</name>
    <name type="synonym">Dictyostelium fasciculatum</name>
    <dbReference type="NCBI Taxonomy" id="261658"/>
    <lineage>
        <taxon>Eukaryota</taxon>
        <taxon>Amoebozoa</taxon>
        <taxon>Evosea</taxon>
        <taxon>Eumycetozoa</taxon>
        <taxon>Dictyostelia</taxon>
        <taxon>Acytosteliales</taxon>
        <taxon>Cavenderiaceae</taxon>
        <taxon>Cavenderia</taxon>
    </lineage>
</organism>
<accession>F4Q8B5</accession>
<feature type="compositionally biased region" description="Polar residues" evidence="1">
    <location>
        <begin position="143"/>
        <end position="167"/>
    </location>
</feature>
<feature type="compositionally biased region" description="Low complexity" evidence="1">
    <location>
        <begin position="92"/>
        <end position="120"/>
    </location>
</feature>
<evidence type="ECO:0000313" key="3">
    <source>
        <dbReference type="Proteomes" id="UP000007797"/>
    </source>
</evidence>
<evidence type="ECO:0000313" key="2">
    <source>
        <dbReference type="EMBL" id="EGG16015.1"/>
    </source>
</evidence>
<dbReference type="AlphaFoldDB" id="F4Q8B5"/>
<dbReference type="EMBL" id="GL883025">
    <property type="protein sequence ID" value="EGG16015.1"/>
    <property type="molecule type" value="Genomic_DNA"/>
</dbReference>